<accession>A0A6M3IJV5</accession>
<dbReference type="EMBL" id="MT141293">
    <property type="protein sequence ID" value="QJA57829.1"/>
    <property type="molecule type" value="Genomic_DNA"/>
</dbReference>
<dbReference type="PROSITE" id="PS51257">
    <property type="entry name" value="PROKAR_LIPOPROTEIN"/>
    <property type="match status" value="1"/>
</dbReference>
<proteinExistence type="predicted"/>
<reference evidence="1" key="1">
    <citation type="submission" date="2020-03" db="EMBL/GenBank/DDBJ databases">
        <title>The deep terrestrial virosphere.</title>
        <authorList>
            <person name="Holmfeldt K."/>
            <person name="Nilsson E."/>
            <person name="Simone D."/>
            <person name="Lopez-Fernandez M."/>
            <person name="Wu X."/>
            <person name="de Brujin I."/>
            <person name="Lundin D."/>
            <person name="Andersson A."/>
            <person name="Bertilsson S."/>
            <person name="Dopson M."/>
        </authorList>
    </citation>
    <scope>NUCLEOTIDE SEQUENCE</scope>
    <source>
        <strain evidence="1">MM415B01557</strain>
    </source>
</reference>
<name>A0A6M3IJV5_9ZZZZ</name>
<organism evidence="1">
    <name type="scientific">viral metagenome</name>
    <dbReference type="NCBI Taxonomy" id="1070528"/>
    <lineage>
        <taxon>unclassified sequences</taxon>
        <taxon>metagenomes</taxon>
        <taxon>organismal metagenomes</taxon>
    </lineage>
</organism>
<dbReference type="AlphaFoldDB" id="A0A6M3IJV5"/>
<evidence type="ECO:0000313" key="1">
    <source>
        <dbReference type="EMBL" id="QJA57829.1"/>
    </source>
</evidence>
<gene>
    <name evidence="1" type="ORF">MM415B01557_0025</name>
</gene>
<protein>
    <submittedName>
        <fullName evidence="1">Uncharacterized protein</fullName>
    </submittedName>
</protein>
<sequence length="172" mass="19620">MKKISLILMVMILMCSCAYGQQFTKETKFAIGVGLQDMYDVVKGDANIGAIIQFAPIFPLNRDDDNLLCNVYMMPFIRGGYDNQWESTLGGGVAYDFDRYYIRYGMEVVELTENKSLSTDISNEVGFGFSMSKLLGWSFLENSYLDILYRVNTEAVDLKQKEEIKLTFVKIL</sequence>